<sequence length="411" mass="47947">MDLTTTETKTSKWVADGMEAVKLSFVHKINDLGTVPEYEPEFVYQHFGQNETIFGYENLKVTINYADASLHFYPQIEYTSKFNEDPDIQPDDIMIKLKEQQPSDQLDMLVESKAEFNAILEKQKSFNPIGELIEKFASGESNLEIYKVAEPSQEIDHFLGRAQYMALFYIDAASYTDVQDERWLHYLIYENCDNGEGDGSTHRKFAGYASLYRYYAYPDKIRPRVAQILLLPQYRGQGTAAKFLQTIYKDLWATSNILDIAVEDPADAFIFLRDYVDCCNCLALTQFSPQNLRRGFSDEMRLAALEKYKINRKQARRVYEILRFRVTNPNDAEDLKSYRLDVKRRLHAPMRKSEKDKRRLNCALTQEELTQAAVNEKDLKETHALLEQLYQTTVKEYEKTVARLEKYPTIF</sequence>
<name>A0A9P1N023_9PELO</name>
<keyword evidence="6" id="KW-0539">Nucleus</keyword>
<evidence type="ECO:0000256" key="2">
    <source>
        <dbReference type="ARBA" id="ARBA00010543"/>
    </source>
</evidence>
<evidence type="ECO:0000256" key="5">
    <source>
        <dbReference type="ARBA" id="ARBA00022679"/>
    </source>
</evidence>
<evidence type="ECO:0000259" key="9">
    <source>
        <dbReference type="Pfam" id="PF10394"/>
    </source>
</evidence>
<dbReference type="InterPro" id="IPR037113">
    <property type="entry name" value="Hat1_N_sf"/>
</dbReference>
<dbReference type="EC" id="2.3.1.48" evidence="3"/>
<feature type="domain" description="Histone acetyltransferase type B catalytic subunit C-terminal" evidence="10">
    <location>
        <begin position="273"/>
        <end position="324"/>
    </location>
</feature>
<dbReference type="Gene3D" id="3.90.360.10">
    <property type="entry name" value="Histone acetyl transferase 1 (HAT1), N-terminal domain"/>
    <property type="match status" value="1"/>
</dbReference>
<evidence type="ECO:0000256" key="6">
    <source>
        <dbReference type="ARBA" id="ARBA00023242"/>
    </source>
</evidence>
<keyword evidence="5" id="KW-0808">Transferase</keyword>
<keyword evidence="7" id="KW-0012">Acyltransferase</keyword>
<dbReference type="Proteomes" id="UP001152747">
    <property type="component" value="Unassembled WGS sequence"/>
</dbReference>
<dbReference type="GO" id="GO:0000781">
    <property type="term" value="C:chromosome, telomeric region"/>
    <property type="evidence" value="ECO:0007669"/>
    <property type="project" value="GOC"/>
</dbReference>
<dbReference type="AlphaFoldDB" id="A0A9P1N023"/>
<dbReference type="Pfam" id="PF10394">
    <property type="entry name" value="Hat1_N"/>
    <property type="match status" value="1"/>
</dbReference>
<dbReference type="SUPFAM" id="SSF55729">
    <property type="entry name" value="Acyl-CoA N-acyltransferases (Nat)"/>
    <property type="match status" value="1"/>
</dbReference>
<accession>A0A9P1N023</accession>
<dbReference type="Pfam" id="PF21183">
    <property type="entry name" value="HAT1_C"/>
    <property type="match status" value="1"/>
</dbReference>
<feature type="domain" description="Histone acetyl transferase HAT1 N-terminal" evidence="9">
    <location>
        <begin position="13"/>
        <end position="171"/>
    </location>
</feature>
<comment type="similarity">
    <text evidence="2">Belongs to the HAT1 family.</text>
</comment>
<dbReference type="GO" id="GO:0004402">
    <property type="term" value="F:histone acetyltransferase activity"/>
    <property type="evidence" value="ECO:0007669"/>
    <property type="project" value="InterPro"/>
</dbReference>
<dbReference type="InterPro" id="IPR017380">
    <property type="entry name" value="Hist_AcTrfase_B-typ_cat-su"/>
</dbReference>
<dbReference type="Gene3D" id="1.10.10.390">
    <property type="match status" value="1"/>
</dbReference>
<evidence type="ECO:0000256" key="8">
    <source>
        <dbReference type="ARBA" id="ARBA00048017"/>
    </source>
</evidence>
<comment type="subcellular location">
    <subcellularLocation>
        <location evidence="1">Nucleus</location>
    </subcellularLocation>
</comment>
<comment type="catalytic activity">
    <reaction evidence="8">
        <text>L-lysyl-[protein] + acetyl-CoA = N(6)-acetyl-L-lysyl-[protein] + CoA + H(+)</text>
        <dbReference type="Rhea" id="RHEA:45948"/>
        <dbReference type="Rhea" id="RHEA-COMP:9752"/>
        <dbReference type="Rhea" id="RHEA-COMP:10731"/>
        <dbReference type="ChEBI" id="CHEBI:15378"/>
        <dbReference type="ChEBI" id="CHEBI:29969"/>
        <dbReference type="ChEBI" id="CHEBI:57287"/>
        <dbReference type="ChEBI" id="CHEBI:57288"/>
        <dbReference type="ChEBI" id="CHEBI:61930"/>
        <dbReference type="EC" id="2.3.1.48"/>
    </reaction>
</comment>
<gene>
    <name evidence="11" type="ORF">CAMP_LOCUS9181</name>
</gene>
<evidence type="ECO:0000313" key="11">
    <source>
        <dbReference type="EMBL" id="CAI5446544.1"/>
    </source>
</evidence>
<dbReference type="GO" id="GO:0042393">
    <property type="term" value="F:histone binding"/>
    <property type="evidence" value="ECO:0007669"/>
    <property type="project" value="InterPro"/>
</dbReference>
<dbReference type="InterPro" id="IPR019467">
    <property type="entry name" value="Hat1_N"/>
</dbReference>
<evidence type="ECO:0000256" key="7">
    <source>
        <dbReference type="ARBA" id="ARBA00023315"/>
    </source>
</evidence>
<dbReference type="GO" id="GO:0031509">
    <property type="term" value="P:subtelomeric heterochromatin formation"/>
    <property type="evidence" value="ECO:0007669"/>
    <property type="project" value="InterPro"/>
</dbReference>
<reference evidence="11" key="1">
    <citation type="submission" date="2022-11" db="EMBL/GenBank/DDBJ databases">
        <authorList>
            <person name="Kikuchi T."/>
        </authorList>
    </citation>
    <scope>NUCLEOTIDE SEQUENCE</scope>
    <source>
        <strain evidence="11">PS1010</strain>
    </source>
</reference>
<organism evidence="11 12">
    <name type="scientific">Caenorhabditis angaria</name>
    <dbReference type="NCBI Taxonomy" id="860376"/>
    <lineage>
        <taxon>Eukaryota</taxon>
        <taxon>Metazoa</taxon>
        <taxon>Ecdysozoa</taxon>
        <taxon>Nematoda</taxon>
        <taxon>Chromadorea</taxon>
        <taxon>Rhabditida</taxon>
        <taxon>Rhabditina</taxon>
        <taxon>Rhabditomorpha</taxon>
        <taxon>Rhabditoidea</taxon>
        <taxon>Rhabditidae</taxon>
        <taxon>Peloderinae</taxon>
        <taxon>Caenorhabditis</taxon>
    </lineage>
</organism>
<evidence type="ECO:0000256" key="1">
    <source>
        <dbReference type="ARBA" id="ARBA00004123"/>
    </source>
</evidence>
<dbReference type="InterPro" id="IPR013523">
    <property type="entry name" value="Hist_AcTrfase_HAT1_C"/>
</dbReference>
<evidence type="ECO:0000313" key="12">
    <source>
        <dbReference type="Proteomes" id="UP001152747"/>
    </source>
</evidence>
<evidence type="ECO:0000259" key="10">
    <source>
        <dbReference type="Pfam" id="PF21183"/>
    </source>
</evidence>
<dbReference type="OrthoDB" id="10253098at2759"/>
<keyword evidence="12" id="KW-1185">Reference proteome</keyword>
<dbReference type="EMBL" id="CANHGI010000003">
    <property type="protein sequence ID" value="CAI5446544.1"/>
    <property type="molecule type" value="Genomic_DNA"/>
</dbReference>
<dbReference type="PANTHER" id="PTHR12046">
    <property type="entry name" value="HISTONE ACETYLTRANSFERASE TYPE B CATALYTIC SUBUNIT"/>
    <property type="match status" value="1"/>
</dbReference>
<evidence type="ECO:0000256" key="3">
    <source>
        <dbReference type="ARBA" id="ARBA00013184"/>
    </source>
</evidence>
<protein>
    <recommendedName>
        <fullName evidence="4">Histone acetyltransferase type B catalytic subunit</fullName>
        <ecNumber evidence="3">2.3.1.48</ecNumber>
    </recommendedName>
</protein>
<dbReference type="InterPro" id="IPR048776">
    <property type="entry name" value="HAT1_C"/>
</dbReference>
<dbReference type="Gene3D" id="3.40.630.30">
    <property type="match status" value="1"/>
</dbReference>
<dbReference type="InterPro" id="IPR016181">
    <property type="entry name" value="Acyl_CoA_acyltransferase"/>
</dbReference>
<evidence type="ECO:0000256" key="4">
    <source>
        <dbReference type="ARBA" id="ARBA00021268"/>
    </source>
</evidence>
<proteinExistence type="inferred from homology"/>
<dbReference type="GO" id="GO:0005634">
    <property type="term" value="C:nucleus"/>
    <property type="evidence" value="ECO:0007669"/>
    <property type="project" value="UniProtKB-SubCell"/>
</dbReference>
<comment type="caution">
    <text evidence="11">The sequence shown here is derived from an EMBL/GenBank/DDBJ whole genome shotgun (WGS) entry which is preliminary data.</text>
</comment>